<feature type="transmembrane region" description="Helical" evidence="1">
    <location>
        <begin position="12"/>
        <end position="35"/>
    </location>
</feature>
<feature type="transmembrane region" description="Helical" evidence="1">
    <location>
        <begin position="41"/>
        <end position="58"/>
    </location>
</feature>
<keyword evidence="1" id="KW-1133">Transmembrane helix</keyword>
<keyword evidence="1" id="KW-0812">Transmembrane</keyword>
<evidence type="ECO:0000313" key="2">
    <source>
        <dbReference type="EMBL" id="MCJ0743287.1"/>
    </source>
</evidence>
<proteinExistence type="predicted"/>
<dbReference type="RefSeq" id="WP_243362418.1">
    <property type="nucleotide sequence ID" value="NZ_JALGBH010000002.1"/>
</dbReference>
<evidence type="ECO:0000256" key="1">
    <source>
        <dbReference type="SAM" id="Phobius"/>
    </source>
</evidence>
<dbReference type="EMBL" id="JALGBH010000002">
    <property type="protein sequence ID" value="MCJ0743287.1"/>
    <property type="molecule type" value="Genomic_DNA"/>
</dbReference>
<evidence type="ECO:0000313" key="3">
    <source>
        <dbReference type="Proteomes" id="UP001165460"/>
    </source>
</evidence>
<comment type="caution">
    <text evidence="2">The sequence shown here is derived from an EMBL/GenBank/DDBJ whole genome shotgun (WGS) entry which is preliminary data.</text>
</comment>
<name>A0ABS9ZYC6_9SPHI</name>
<feature type="transmembrane region" description="Helical" evidence="1">
    <location>
        <begin position="65"/>
        <end position="88"/>
    </location>
</feature>
<dbReference type="Pfam" id="PF14079">
    <property type="entry name" value="DUF4260"/>
    <property type="match status" value="1"/>
</dbReference>
<gene>
    <name evidence="2" type="ORF">MMF97_11225</name>
</gene>
<protein>
    <submittedName>
        <fullName evidence="2">DUF4260 domain-containing protein</fullName>
    </submittedName>
</protein>
<reference evidence="2" key="1">
    <citation type="submission" date="2022-03" db="EMBL/GenBank/DDBJ databases">
        <authorList>
            <person name="Woo C.Y."/>
        </authorList>
    </citation>
    <scope>NUCLEOTIDE SEQUENCE</scope>
    <source>
        <strain evidence="2">CYS-01</strain>
    </source>
</reference>
<dbReference type="Proteomes" id="UP001165460">
    <property type="component" value="Unassembled WGS sequence"/>
</dbReference>
<keyword evidence="3" id="KW-1185">Reference proteome</keyword>
<accession>A0ABS9ZYC6</accession>
<keyword evidence="1" id="KW-0472">Membrane</keyword>
<dbReference type="InterPro" id="IPR025356">
    <property type="entry name" value="DUF4260"/>
</dbReference>
<organism evidence="2 3">
    <name type="scientific">Pedobacter montanisoli</name>
    <dbReference type="NCBI Taxonomy" id="2923277"/>
    <lineage>
        <taxon>Bacteria</taxon>
        <taxon>Pseudomonadati</taxon>
        <taxon>Bacteroidota</taxon>
        <taxon>Sphingobacteriia</taxon>
        <taxon>Sphingobacteriales</taxon>
        <taxon>Sphingobacteriaceae</taxon>
        <taxon>Pedobacter</taxon>
    </lineage>
</organism>
<sequence length="118" mass="13444">MKQLISLEEVAMFLLAVFAFSYLNYSWWVFPALLLLPDLSMLGYAFNAKIGAILYNIFHHKALAVLLFILGLYFSWPMVQLTGIILFAHSSMDRALGYGLKYFTGFNDTHLGKIGKRN</sequence>